<organism evidence="1 2">
    <name type="scientific">Pseudomonas caspiana</name>
    <dbReference type="NCBI Taxonomy" id="1451454"/>
    <lineage>
        <taxon>Bacteria</taxon>
        <taxon>Pseudomonadati</taxon>
        <taxon>Pseudomonadota</taxon>
        <taxon>Gammaproteobacteria</taxon>
        <taxon>Pseudomonadales</taxon>
        <taxon>Pseudomonadaceae</taxon>
        <taxon>Pseudomonas</taxon>
    </lineage>
</organism>
<accession>A0A1Y3PD32</accession>
<dbReference type="AlphaFoldDB" id="A0A1Y3PD32"/>
<sequence length="122" mass="13323">MPHESGLIPELTDPLALDLAILKAVWLLSEGKPGGSKPRKLTCGQIYMQLVRRQPSVPSIVHCVLAIDVLVNEGLLVSERVLDADPAFPYTQHIISGLTEIGAASLMAKDAMNTTRHPVRRY</sequence>
<evidence type="ECO:0000313" key="1">
    <source>
        <dbReference type="EMBL" id="OUM74704.1"/>
    </source>
</evidence>
<evidence type="ECO:0000313" key="2">
    <source>
        <dbReference type="Proteomes" id="UP000195440"/>
    </source>
</evidence>
<name>A0A1Y3PD32_9PSED</name>
<reference evidence="1 2" key="1">
    <citation type="journal article" date="2017" name="Syst. Appl. Microbiol.">
        <title>Pseudomonas caspiana sp. nov., a citrus pathogen in the Pseudomonas syringae phylogenetic group.</title>
        <authorList>
            <person name="Busquets A."/>
            <person name="Gomila M."/>
            <person name="Beiki F."/>
            <person name="Mulet M."/>
            <person name="Rahimian H."/>
            <person name="Garcia-Valdes E."/>
            <person name="Lalucat J."/>
        </authorList>
    </citation>
    <scope>NUCLEOTIDE SEQUENCE [LARGE SCALE GENOMIC DNA]</scope>
    <source>
        <strain evidence="1 2">FBF102</strain>
    </source>
</reference>
<dbReference type="EMBL" id="LOHF01000004">
    <property type="protein sequence ID" value="OUM74704.1"/>
    <property type="molecule type" value="Genomic_DNA"/>
</dbReference>
<gene>
    <name evidence="1" type="ORF">AUC60_07930</name>
</gene>
<keyword evidence="2" id="KW-1185">Reference proteome</keyword>
<proteinExistence type="predicted"/>
<dbReference type="Proteomes" id="UP000195440">
    <property type="component" value="Unassembled WGS sequence"/>
</dbReference>
<protein>
    <submittedName>
        <fullName evidence="1">Uncharacterized protein</fullName>
    </submittedName>
</protein>
<comment type="caution">
    <text evidence="1">The sequence shown here is derived from an EMBL/GenBank/DDBJ whole genome shotgun (WGS) entry which is preliminary data.</text>
</comment>